<dbReference type="OrthoDB" id="2444174at2759"/>
<feature type="region of interest" description="Disordered" evidence="1">
    <location>
        <begin position="415"/>
        <end position="509"/>
    </location>
</feature>
<evidence type="ECO:0000313" key="3">
    <source>
        <dbReference type="EMBL" id="QRC95480.1"/>
    </source>
</evidence>
<dbReference type="AlphaFoldDB" id="A0A7U2F2K4"/>
<organism evidence="3 4">
    <name type="scientific">Phaeosphaeria nodorum (strain SN15 / ATCC MYA-4574 / FGSC 10173)</name>
    <name type="common">Glume blotch fungus</name>
    <name type="synonym">Parastagonospora nodorum</name>
    <dbReference type="NCBI Taxonomy" id="321614"/>
    <lineage>
        <taxon>Eukaryota</taxon>
        <taxon>Fungi</taxon>
        <taxon>Dikarya</taxon>
        <taxon>Ascomycota</taxon>
        <taxon>Pezizomycotina</taxon>
        <taxon>Dothideomycetes</taxon>
        <taxon>Pleosporomycetidae</taxon>
        <taxon>Pleosporales</taxon>
        <taxon>Pleosporineae</taxon>
        <taxon>Phaeosphaeriaceae</taxon>
        <taxon>Parastagonospora</taxon>
    </lineage>
</organism>
<name>A0A7U2F2K4_PHANO</name>
<feature type="region of interest" description="Disordered" evidence="1">
    <location>
        <begin position="241"/>
        <end position="266"/>
    </location>
</feature>
<feature type="compositionally biased region" description="Acidic residues" evidence="1">
    <location>
        <begin position="475"/>
        <end position="489"/>
    </location>
</feature>
<dbReference type="OMA" id="GPLYPAY"/>
<dbReference type="InterPro" id="IPR040009">
    <property type="entry name" value="Mtf2/C5D6.12-like"/>
</dbReference>
<dbReference type="KEGG" id="pno:SNOG_03165"/>
<dbReference type="Pfam" id="PF19189">
    <property type="entry name" value="Mtf2"/>
    <property type="match status" value="1"/>
</dbReference>
<gene>
    <name evidence="3" type="ORF">JI435_031650</name>
</gene>
<evidence type="ECO:0000313" key="4">
    <source>
        <dbReference type="Proteomes" id="UP000663193"/>
    </source>
</evidence>
<dbReference type="InterPro" id="IPR043837">
    <property type="entry name" value="Mtf2-like_C"/>
</dbReference>
<proteinExistence type="predicted"/>
<dbReference type="VEuPathDB" id="FungiDB:JI435_031650"/>
<feature type="domain" description="Mtf2-like C-terminal" evidence="2">
    <location>
        <begin position="201"/>
        <end position="371"/>
    </location>
</feature>
<dbReference type="RefSeq" id="XP_001793746.1">
    <property type="nucleotide sequence ID" value="XM_001793694.1"/>
</dbReference>
<dbReference type="GO" id="GO:0005739">
    <property type="term" value="C:mitochondrion"/>
    <property type="evidence" value="ECO:0007669"/>
    <property type="project" value="InterPro"/>
</dbReference>
<dbReference type="EMBL" id="CP069027">
    <property type="protein sequence ID" value="QRC95480.1"/>
    <property type="molecule type" value="Genomic_DNA"/>
</dbReference>
<feature type="compositionally biased region" description="Basic and acidic residues" evidence="1">
    <location>
        <begin position="490"/>
        <end position="509"/>
    </location>
</feature>
<protein>
    <recommendedName>
        <fullName evidence="2">Mtf2-like C-terminal domain-containing protein</fullName>
    </recommendedName>
</protein>
<feature type="compositionally biased region" description="Basic and acidic residues" evidence="1">
    <location>
        <begin position="150"/>
        <end position="165"/>
    </location>
</feature>
<keyword evidence="4" id="KW-1185">Reference proteome</keyword>
<feature type="compositionally biased region" description="Basic and acidic residues" evidence="1">
    <location>
        <begin position="417"/>
        <end position="429"/>
    </location>
</feature>
<dbReference type="PANTHER" id="PTHR39468">
    <property type="entry name" value="CHROMOSOME 7, WHOLE GENOME SHOTGUN SEQUENCE"/>
    <property type="match status" value="1"/>
</dbReference>
<feature type="region of interest" description="Disordered" evidence="1">
    <location>
        <begin position="145"/>
        <end position="169"/>
    </location>
</feature>
<dbReference type="Proteomes" id="UP000663193">
    <property type="component" value="Chromosome 5"/>
</dbReference>
<evidence type="ECO:0000256" key="1">
    <source>
        <dbReference type="SAM" id="MobiDB-lite"/>
    </source>
</evidence>
<dbReference type="PANTHER" id="PTHR39468:SF1">
    <property type="entry name" value="MTF2-LIKE C-TERMINAL DOMAIN-CONTAINING PROTEIN"/>
    <property type="match status" value="1"/>
</dbReference>
<accession>A0A7U2F2K4</accession>
<feature type="compositionally biased region" description="Polar residues" evidence="1">
    <location>
        <begin position="453"/>
        <end position="464"/>
    </location>
</feature>
<evidence type="ECO:0000259" key="2">
    <source>
        <dbReference type="Pfam" id="PF19189"/>
    </source>
</evidence>
<sequence>MSLCSHTFRAISRSRVSQSNTLLPFLYQTATILQWKPVTRPNTGRSVSSQPSPDYNIPFEDADGNLPPTFEEAQSARKTTITGSERAAFEKLYKTFNTQGRGRGKGSNGEHEELDQIADEYYEDDEESSGNSLDKVFDAVLQGSPRMRNAQRDGIDAKSKTKKSADTPVKTIDLSGVETPQDKRKFTARAEKERIRKLRLEERERIDTLLKSAPTDVHLWQTLDREVFAQLRKLDLDNPTTITTQVKKEPRSKNRQKPAPPTPANKIDVDTRIFFPNYPLHLLTAIKTLRTSFPRSPLPLAILPTIRSLGRSSYALGATTALYKALIRTAWVQQSSYALIDTLLTDMDANVVEFDLATLDLLDGIIRENELARAGKLGREMQMLYELEAWVEGFGKIVRWRSVVAERLGVREQSVARPERQAREVRQEMPLEDGAPDGLPDAVVARESDPFASEQTVESVSASGEGQFDAVDVTAEGDADADAEAEAEVEPPREENDAEDADKPAKIML</sequence>
<reference evidence="4" key="1">
    <citation type="journal article" date="2021" name="BMC Genomics">
        <title>Chromosome-level genome assembly and manually-curated proteome of model necrotroph Parastagonospora nodorum Sn15 reveals a genome-wide trove of candidate effector homologs, and redundancy of virulence-related functions within an accessory chromosome.</title>
        <authorList>
            <person name="Bertazzoni S."/>
            <person name="Jones D.A.B."/>
            <person name="Phan H.T."/>
            <person name="Tan K.-C."/>
            <person name="Hane J.K."/>
        </authorList>
    </citation>
    <scope>NUCLEOTIDE SEQUENCE [LARGE SCALE GENOMIC DNA]</scope>
    <source>
        <strain evidence="4">SN15 / ATCC MYA-4574 / FGSC 10173)</strain>
    </source>
</reference>